<dbReference type="GO" id="GO:0005783">
    <property type="term" value="C:endoplasmic reticulum"/>
    <property type="evidence" value="ECO:0007669"/>
    <property type="project" value="UniProtKB-SubCell"/>
</dbReference>
<dbReference type="Pfam" id="PF13181">
    <property type="entry name" value="TPR_8"/>
    <property type="match status" value="1"/>
</dbReference>
<dbReference type="GO" id="GO:0004169">
    <property type="term" value="F:dolichyl-phosphate-mannose-protein mannosyltransferase activity"/>
    <property type="evidence" value="ECO:0007669"/>
    <property type="project" value="UniProtKB-EC"/>
</dbReference>
<dbReference type="SUPFAM" id="SSF48452">
    <property type="entry name" value="TPR-like"/>
    <property type="match status" value="1"/>
</dbReference>
<evidence type="ECO:0000256" key="7">
    <source>
        <dbReference type="ARBA" id="ARBA00022692"/>
    </source>
</evidence>
<evidence type="ECO:0000256" key="2">
    <source>
        <dbReference type="ARBA" id="ARBA00004240"/>
    </source>
</evidence>
<dbReference type="SMART" id="SM00028">
    <property type="entry name" value="TPR"/>
    <property type="match status" value="7"/>
</dbReference>
<comment type="pathway">
    <text evidence="3">Protein modification; protein glycosylation.</text>
</comment>
<dbReference type="EC" id="2.4.1.109" evidence="5"/>
<proteinExistence type="inferred from homology"/>
<feature type="transmembrane region" description="Helical" evidence="15">
    <location>
        <begin position="226"/>
        <end position="245"/>
    </location>
</feature>
<keyword evidence="8" id="KW-0677">Repeat</keyword>
<name>A0A1S3H2T3_LINAN</name>
<dbReference type="Pfam" id="PF00515">
    <property type="entry name" value="TPR_1"/>
    <property type="match status" value="2"/>
</dbReference>
<evidence type="ECO:0000256" key="10">
    <source>
        <dbReference type="ARBA" id="ARBA00022824"/>
    </source>
</evidence>
<feature type="transmembrane region" description="Helical" evidence="15">
    <location>
        <begin position="348"/>
        <end position="368"/>
    </location>
</feature>
<feature type="repeat" description="TPR" evidence="13">
    <location>
        <begin position="515"/>
        <end position="548"/>
    </location>
</feature>
<keyword evidence="6" id="KW-0808">Transferase</keyword>
<evidence type="ECO:0000256" key="6">
    <source>
        <dbReference type="ARBA" id="ARBA00022679"/>
    </source>
</evidence>
<feature type="transmembrane region" description="Helical" evidence="15">
    <location>
        <begin position="418"/>
        <end position="440"/>
    </location>
</feature>
<keyword evidence="7 15" id="KW-0812">Transmembrane</keyword>
<evidence type="ECO:0000256" key="9">
    <source>
        <dbReference type="ARBA" id="ARBA00022803"/>
    </source>
</evidence>
<evidence type="ECO:0000256" key="12">
    <source>
        <dbReference type="ARBA" id="ARBA00023136"/>
    </source>
</evidence>
<evidence type="ECO:0000256" key="4">
    <source>
        <dbReference type="ARBA" id="ARBA00007882"/>
    </source>
</evidence>
<keyword evidence="10" id="KW-0256">Endoplasmic reticulum</keyword>
<evidence type="ECO:0000259" key="16">
    <source>
        <dbReference type="Pfam" id="PF08409"/>
    </source>
</evidence>
<dbReference type="GO" id="GO:0016020">
    <property type="term" value="C:membrane"/>
    <property type="evidence" value="ECO:0007669"/>
    <property type="project" value="UniProtKB-SubCell"/>
</dbReference>
<evidence type="ECO:0000256" key="14">
    <source>
        <dbReference type="SAM" id="MobiDB-lite"/>
    </source>
</evidence>
<dbReference type="Pfam" id="PF13374">
    <property type="entry name" value="TPR_10"/>
    <property type="match status" value="1"/>
</dbReference>
<feature type="transmembrane region" description="Helical" evidence="15">
    <location>
        <begin position="38"/>
        <end position="58"/>
    </location>
</feature>
<dbReference type="RefSeq" id="XP_013379791.1">
    <property type="nucleotide sequence ID" value="XM_013524337.1"/>
</dbReference>
<accession>A0A1S3H2T3</accession>
<dbReference type="OrthoDB" id="19588at2759"/>
<keyword evidence="11 15" id="KW-1133">Transmembrane helix</keyword>
<evidence type="ECO:0000256" key="3">
    <source>
        <dbReference type="ARBA" id="ARBA00004922"/>
    </source>
</evidence>
<dbReference type="Proteomes" id="UP000085678">
    <property type="component" value="Unplaced"/>
</dbReference>
<dbReference type="InterPro" id="IPR013618">
    <property type="entry name" value="TMTC_DUF1736"/>
</dbReference>
<organism evidence="17 18">
    <name type="scientific">Lingula anatina</name>
    <name type="common">Brachiopod</name>
    <name type="synonym">Lingula unguis</name>
    <dbReference type="NCBI Taxonomy" id="7574"/>
    <lineage>
        <taxon>Eukaryota</taxon>
        <taxon>Metazoa</taxon>
        <taxon>Spiralia</taxon>
        <taxon>Lophotrochozoa</taxon>
        <taxon>Brachiopoda</taxon>
        <taxon>Linguliformea</taxon>
        <taxon>Lingulata</taxon>
        <taxon>Lingulida</taxon>
        <taxon>Linguloidea</taxon>
        <taxon>Lingulidae</taxon>
        <taxon>Lingula</taxon>
    </lineage>
</organism>
<sequence>MRKRDASSKTTIKTERTQKQISGSQKRSWDDSLPLPKLNFSVTAAAVFLLAVLCYANSYDGDFVFDDSEAIINNEDLMSSVPLTDLFYHDFWGSKLAGNTSHKSYRPLTVLTFRWNAYLAGGLYPKGFHVTNILLHGVVSLFILHTIVILFGGVRLDERGRIMFTAPKASFLCAMLFATHPIHTENVAGVVGRADLLCAFCFLLSFLCYVRACHSDPLHFGHKPEIISVSHLLSSLVLCGLSVLFKEQGITVIGVCSAYDILVICRADPKETIMSVVQNFTQSNCAASSKNQQKSNQWIKSLVYRHLSLLAAGVTILAARWQIMGSAPPKFQEVDNPHSFVNETMLRVLNYSYLYSINVWLLLCPWWLCFDWSMGCVPVISVYTDLRLLPTLAFLSGMALLFYYCIFGNPSRIKRLYALSLAILIIPFLPASNLFFRVGFVVAERVLYLPSLGFCMLVTLGLVHISRIQALRKIAKIFVPVILIIFIIKSMQRSLEWRSEKELFFSGAKVCPGNAKVHYNIAKVSADGGDTSGALESYRLAIRLNPMYEQAMNNLANILKDRGESEAAETLLLKAVEIRPEFAAAWMNLGIVQSDLKKEKLAEQSYFNALTHRRKYPDCYYNLGNLYLETKKHDEALAAWKNATLLRPTHLNSWNNMILLLDNLGRIDEAERVTKIATKYLPSEPQLYYNLANAQGNAGRHEDSERNFLKAIQLDGKKAVYYANLGVLYHRWNKYEQAGAAYRKALKLDPNSPLVKENLEKLLRKMEKEQQEHKSART</sequence>
<dbReference type="AlphaFoldDB" id="A0A1S3H2T3"/>
<dbReference type="InterPro" id="IPR019734">
    <property type="entry name" value="TPR_rpt"/>
</dbReference>
<evidence type="ECO:0000256" key="1">
    <source>
        <dbReference type="ARBA" id="ARBA00004141"/>
    </source>
</evidence>
<comment type="subcellular location">
    <subcellularLocation>
        <location evidence="2">Endoplasmic reticulum</location>
    </subcellularLocation>
    <subcellularLocation>
        <location evidence="1">Membrane</location>
        <topology evidence="1">Multi-pass membrane protein</topology>
    </subcellularLocation>
</comment>
<dbReference type="GeneID" id="106151213"/>
<feature type="transmembrane region" description="Helical" evidence="15">
    <location>
        <begin position="388"/>
        <end position="406"/>
    </location>
</feature>
<dbReference type="OMA" id="HWQHAVA"/>
<dbReference type="GO" id="GO:0030968">
    <property type="term" value="P:endoplasmic reticulum unfolded protein response"/>
    <property type="evidence" value="ECO:0007669"/>
    <property type="project" value="TreeGrafter"/>
</dbReference>
<keyword evidence="12 15" id="KW-0472">Membrane</keyword>
<protein>
    <recommendedName>
        <fullName evidence="5">dolichyl-phosphate-mannose--protein mannosyltransferase</fullName>
        <ecNumber evidence="5">2.4.1.109</ecNumber>
    </recommendedName>
</protein>
<keyword evidence="17" id="KW-1185">Reference proteome</keyword>
<dbReference type="InterPro" id="IPR052346">
    <property type="entry name" value="O-mannosyl-transferase_TMTC"/>
</dbReference>
<evidence type="ECO:0000313" key="17">
    <source>
        <dbReference type="Proteomes" id="UP000085678"/>
    </source>
</evidence>
<dbReference type="KEGG" id="lak:106151213"/>
<comment type="similarity">
    <text evidence="4">Belongs to the TMTC family.</text>
</comment>
<dbReference type="PANTHER" id="PTHR44227:SF3">
    <property type="entry name" value="PROTEIN O-MANNOSYL-TRANSFERASE TMTC4"/>
    <property type="match status" value="1"/>
</dbReference>
<dbReference type="STRING" id="7574.A0A1S3H2T3"/>
<feature type="repeat" description="TPR" evidence="13">
    <location>
        <begin position="719"/>
        <end position="752"/>
    </location>
</feature>
<keyword evidence="9 13" id="KW-0802">TPR repeat</keyword>
<feature type="transmembrane region" description="Helical" evidence="15">
    <location>
        <begin position="194"/>
        <end position="214"/>
    </location>
</feature>
<evidence type="ECO:0000256" key="13">
    <source>
        <dbReference type="PROSITE-ProRule" id="PRU00339"/>
    </source>
</evidence>
<dbReference type="RefSeq" id="XP_013379792.1">
    <property type="nucleotide sequence ID" value="XM_013524338.1"/>
</dbReference>
<dbReference type="Pfam" id="PF08409">
    <property type="entry name" value="TMTC_DUF1736"/>
    <property type="match status" value="1"/>
</dbReference>
<feature type="transmembrane region" description="Helical" evidence="15">
    <location>
        <begin position="133"/>
        <end position="152"/>
    </location>
</feature>
<dbReference type="Gene3D" id="1.25.40.10">
    <property type="entry name" value="Tetratricopeptide repeat domain"/>
    <property type="match status" value="3"/>
</dbReference>
<feature type="domain" description="DUF1736" evidence="16">
    <location>
        <begin position="326"/>
        <end position="397"/>
    </location>
</feature>
<reference evidence="18 19" key="1">
    <citation type="submission" date="2025-04" db="UniProtKB">
        <authorList>
            <consortium name="RefSeq"/>
        </authorList>
    </citation>
    <scope>IDENTIFICATION</scope>
    <source>
        <tissue evidence="18 19">Gonads</tissue>
    </source>
</reference>
<gene>
    <name evidence="18 19" type="primary">LOC106151213</name>
</gene>
<feature type="transmembrane region" description="Helical" evidence="15">
    <location>
        <begin position="477"/>
        <end position="495"/>
    </location>
</feature>
<feature type="compositionally biased region" description="Basic and acidic residues" evidence="14">
    <location>
        <begin position="1"/>
        <end position="18"/>
    </location>
</feature>
<dbReference type="InterPro" id="IPR011990">
    <property type="entry name" value="TPR-like_helical_dom_sf"/>
</dbReference>
<evidence type="ECO:0000313" key="19">
    <source>
        <dbReference type="RefSeq" id="XP_013379792.1"/>
    </source>
</evidence>
<feature type="repeat" description="TPR" evidence="13">
    <location>
        <begin position="617"/>
        <end position="650"/>
    </location>
</feature>
<dbReference type="PROSITE" id="PS50005">
    <property type="entry name" value="TPR"/>
    <property type="match status" value="3"/>
</dbReference>
<dbReference type="PANTHER" id="PTHR44227">
    <property type="match status" value="1"/>
</dbReference>
<dbReference type="PROSITE" id="PS50293">
    <property type="entry name" value="TPR_REGION"/>
    <property type="match status" value="1"/>
</dbReference>
<feature type="transmembrane region" description="Helical" evidence="15">
    <location>
        <begin position="446"/>
        <end position="465"/>
    </location>
</feature>
<evidence type="ECO:0000256" key="8">
    <source>
        <dbReference type="ARBA" id="ARBA00022737"/>
    </source>
</evidence>
<evidence type="ECO:0000256" key="11">
    <source>
        <dbReference type="ARBA" id="ARBA00022989"/>
    </source>
</evidence>
<dbReference type="UniPathway" id="UPA00378"/>
<evidence type="ECO:0000313" key="18">
    <source>
        <dbReference type="RefSeq" id="XP_013379791.1"/>
    </source>
</evidence>
<feature type="region of interest" description="Disordered" evidence="14">
    <location>
        <begin position="1"/>
        <end position="30"/>
    </location>
</feature>
<evidence type="ECO:0000256" key="15">
    <source>
        <dbReference type="SAM" id="Phobius"/>
    </source>
</evidence>
<evidence type="ECO:0000256" key="5">
    <source>
        <dbReference type="ARBA" id="ARBA00012839"/>
    </source>
</evidence>